<organism evidence="2 3">
    <name type="scientific">Olivibacter oleidegradans</name>
    <dbReference type="NCBI Taxonomy" id="760123"/>
    <lineage>
        <taxon>Bacteria</taxon>
        <taxon>Pseudomonadati</taxon>
        <taxon>Bacteroidota</taxon>
        <taxon>Sphingobacteriia</taxon>
        <taxon>Sphingobacteriales</taxon>
        <taxon>Sphingobacteriaceae</taxon>
        <taxon>Olivibacter</taxon>
    </lineage>
</organism>
<keyword evidence="3" id="KW-1185">Reference proteome</keyword>
<accession>A0ABV6HI81</accession>
<name>A0ABV6HI81_9SPHI</name>
<proteinExistence type="predicted"/>
<comment type="caution">
    <text evidence="2">The sequence shown here is derived from an EMBL/GenBank/DDBJ whole genome shotgun (WGS) entry which is preliminary data.</text>
</comment>
<dbReference type="RefSeq" id="WP_130856344.1">
    <property type="nucleotide sequence ID" value="NZ_JBHLWO010000001.1"/>
</dbReference>
<protein>
    <recommendedName>
        <fullName evidence="4">FixH protein</fullName>
    </recommendedName>
</protein>
<keyword evidence="1" id="KW-0472">Membrane</keyword>
<evidence type="ECO:0000256" key="1">
    <source>
        <dbReference type="SAM" id="Phobius"/>
    </source>
</evidence>
<sequence>MSANNAIERVNHSLTLEEDLSLHIKGWKTQKVGGLLILILMILTALGLFGEGPLSARKIVNGDITVEYERYLRYQKEMDVSLRLSNQANVQVAIPIEYLDCFKIEKIVPEANESIISDGKVVYTFNVDKTGETILHFYLHAQKPGSAKGTWEVNHHNFQINQFIYP</sequence>
<reference evidence="2 3" key="1">
    <citation type="submission" date="2024-09" db="EMBL/GenBank/DDBJ databases">
        <authorList>
            <person name="Sun Q."/>
            <person name="Mori K."/>
        </authorList>
    </citation>
    <scope>NUCLEOTIDE SEQUENCE [LARGE SCALE GENOMIC DNA]</scope>
    <source>
        <strain evidence="2 3">CCM 7765</strain>
    </source>
</reference>
<feature type="transmembrane region" description="Helical" evidence="1">
    <location>
        <begin position="32"/>
        <end position="49"/>
    </location>
</feature>
<evidence type="ECO:0008006" key="4">
    <source>
        <dbReference type="Google" id="ProtNLM"/>
    </source>
</evidence>
<keyword evidence="1" id="KW-0812">Transmembrane</keyword>
<keyword evidence="1" id="KW-1133">Transmembrane helix</keyword>
<dbReference type="EMBL" id="JBHLWO010000001">
    <property type="protein sequence ID" value="MFC0318299.1"/>
    <property type="molecule type" value="Genomic_DNA"/>
</dbReference>
<gene>
    <name evidence="2" type="ORF">ACFFI0_08255</name>
</gene>
<dbReference type="Proteomes" id="UP001589774">
    <property type="component" value="Unassembled WGS sequence"/>
</dbReference>
<evidence type="ECO:0000313" key="3">
    <source>
        <dbReference type="Proteomes" id="UP001589774"/>
    </source>
</evidence>
<evidence type="ECO:0000313" key="2">
    <source>
        <dbReference type="EMBL" id="MFC0318299.1"/>
    </source>
</evidence>